<dbReference type="PANTHER" id="PTHR32487:SF29">
    <property type="entry name" value="NAD-DEPENDENT EPIMERASE_DEHYDRATASE DOMAIN-CONTAINING PROTEIN"/>
    <property type="match status" value="1"/>
</dbReference>
<keyword evidence="3" id="KW-1185">Reference proteome</keyword>
<feature type="domain" description="PRISE-like Rossmann-fold" evidence="1">
    <location>
        <begin position="521"/>
        <end position="705"/>
    </location>
</feature>
<reference evidence="2" key="1">
    <citation type="submission" date="2023-06" db="EMBL/GenBank/DDBJ databases">
        <title>Genome-scale phylogeny and comparative genomics of the fungal order Sordariales.</title>
        <authorList>
            <consortium name="Lawrence Berkeley National Laboratory"/>
            <person name="Hensen N."/>
            <person name="Bonometti L."/>
            <person name="Westerberg I."/>
            <person name="Brannstrom I.O."/>
            <person name="Guillou S."/>
            <person name="Cros-Aarteil S."/>
            <person name="Calhoun S."/>
            <person name="Haridas S."/>
            <person name="Kuo A."/>
            <person name="Mondo S."/>
            <person name="Pangilinan J."/>
            <person name="Riley R."/>
            <person name="Labutti K."/>
            <person name="Andreopoulos B."/>
            <person name="Lipzen A."/>
            <person name="Chen C."/>
            <person name="Yanf M."/>
            <person name="Daum C."/>
            <person name="Ng V."/>
            <person name="Clum A."/>
            <person name="Steindorff A."/>
            <person name="Ohm R."/>
            <person name="Martin F."/>
            <person name="Silar P."/>
            <person name="Natvig D."/>
            <person name="Lalanne C."/>
            <person name="Gautier V."/>
            <person name="Ament-Velasquez S.L."/>
            <person name="Kruys A."/>
            <person name="Hutchinson M.I."/>
            <person name="Powell A.J."/>
            <person name="Barry K."/>
            <person name="Miller A.N."/>
            <person name="Grigoriev I.V."/>
            <person name="Debuchy R."/>
            <person name="Gladieux P."/>
            <person name="Thoren M.H."/>
            <person name="Johannesson H."/>
        </authorList>
    </citation>
    <scope>NUCLEOTIDE SEQUENCE</scope>
    <source>
        <strain evidence="2">SMH2532-1</strain>
    </source>
</reference>
<evidence type="ECO:0000313" key="3">
    <source>
        <dbReference type="Proteomes" id="UP001174936"/>
    </source>
</evidence>
<protein>
    <recommendedName>
        <fullName evidence="1">PRISE-like Rossmann-fold domain-containing protein</fullName>
    </recommendedName>
</protein>
<name>A0AA39YCA9_9PEZI</name>
<dbReference type="Gene3D" id="1.10.600.10">
    <property type="entry name" value="Farnesyl Diphosphate Synthase"/>
    <property type="match status" value="1"/>
</dbReference>
<dbReference type="Proteomes" id="UP001174936">
    <property type="component" value="Unassembled WGS sequence"/>
</dbReference>
<evidence type="ECO:0000259" key="1">
    <source>
        <dbReference type="Pfam" id="PF22917"/>
    </source>
</evidence>
<dbReference type="CDD" id="cd08948">
    <property type="entry name" value="5beta-POR_like_SDR_a"/>
    <property type="match status" value="1"/>
</dbReference>
<sequence>MDCTKGFEEHEVPSHNNLLPGKRSISVTLGCGIPFTLDTPYFGDDAPSLQDTRNILPKHIDFRRRIYSEEADDSGFSKRCTAEVDAISTFFPHLQSESLHVSFAAWLSFACAMDDILETMQPMEREKTLAECIALVEPSLTACPKASWCTNALGWLRRSRKGPETTGDARVPALTRHLLDHCRTHLSEANARVFFKAVVAVFRAHIEEARFMRGAVPADIPTYMRFRSQTISLNPFFEVIKSEYLTPEWRALAAWDKLQHEVSSAAGLQNDLIGLERDMDQGEPLNAIVVLLRASGVQVSAAMTDKTLLANLVQFVAEKHNQSVALALDSVADIFLAAGNAPRENFRGIASVVRHIVSLADTHLKWCSAAKRYQAKVVPDLSSARPLPSSNLDSKCQIVRSVGIFHGLPVYPKHEGDEGMTAIVAGATGLSGYHMVRVLVASRRWKRILCLGSRSPPADFFAGLGGGADRVEHAVVDFQADPSEIARRVAERVSSVDCVFYFSYMQPAPKGNVLDLWANADELATVNAAMFNNFIAGLKLTQLKPKRFLLQTGTKHYGFYLGPACLPAFESDPRVTLDRNFYYEQEDAMHAYCQSVGATWGVARPSYIIGAVPDGSLNHLVGFGIYAAVQAHLNQPIRFPGDYGAWDREQVQSTALLNAYFEEWMVLNENAANQAFNIHDGQCFTWGRLWPMLARWYNAAWVPPESDESKYRVMTLPNPSTPRGHGPQAIFRSTSSLLEWSLQPKVEVAWKELTKAHKLVLDPFSDQYRARIFSFSDSAVIGNAPMTSSVRKARHFGFHGTVDSYQSIFDTFHELARLKLIPKPAVEEFDCSC</sequence>
<dbReference type="AlphaFoldDB" id="A0AA39YCA9"/>
<dbReference type="Gene3D" id="3.40.50.720">
    <property type="entry name" value="NAD(P)-binding Rossmann-like Domain"/>
    <property type="match status" value="1"/>
</dbReference>
<dbReference type="InterPro" id="IPR008949">
    <property type="entry name" value="Isoprenoid_synthase_dom_sf"/>
</dbReference>
<organism evidence="2 3">
    <name type="scientific">Cercophora newfieldiana</name>
    <dbReference type="NCBI Taxonomy" id="92897"/>
    <lineage>
        <taxon>Eukaryota</taxon>
        <taxon>Fungi</taxon>
        <taxon>Dikarya</taxon>
        <taxon>Ascomycota</taxon>
        <taxon>Pezizomycotina</taxon>
        <taxon>Sordariomycetes</taxon>
        <taxon>Sordariomycetidae</taxon>
        <taxon>Sordariales</taxon>
        <taxon>Lasiosphaeriaceae</taxon>
        <taxon>Cercophora</taxon>
    </lineage>
</organism>
<dbReference type="Pfam" id="PF22917">
    <property type="entry name" value="PRISE"/>
    <property type="match status" value="1"/>
</dbReference>
<dbReference type="SUPFAM" id="SSF48576">
    <property type="entry name" value="Terpenoid synthases"/>
    <property type="match status" value="1"/>
</dbReference>
<dbReference type="InterPro" id="IPR055222">
    <property type="entry name" value="PRISE-like_Rossmann-fold"/>
</dbReference>
<accession>A0AA39YCA9</accession>
<gene>
    <name evidence="2" type="ORF">B0T16DRAFT_389965</name>
</gene>
<dbReference type="EMBL" id="JAULSV010000003">
    <property type="protein sequence ID" value="KAK0650023.1"/>
    <property type="molecule type" value="Genomic_DNA"/>
</dbReference>
<dbReference type="PANTHER" id="PTHR32487">
    <property type="entry name" value="3-OXO-DELTA(4,5)-STEROID 5-BETA-REDUCTASE"/>
    <property type="match status" value="1"/>
</dbReference>
<dbReference type="SUPFAM" id="SSF51735">
    <property type="entry name" value="NAD(P)-binding Rossmann-fold domains"/>
    <property type="match status" value="1"/>
</dbReference>
<proteinExistence type="predicted"/>
<dbReference type="Pfam" id="PF19086">
    <property type="entry name" value="Terpene_syn_C_2"/>
    <property type="match status" value="1"/>
</dbReference>
<comment type="caution">
    <text evidence="2">The sequence shown here is derived from an EMBL/GenBank/DDBJ whole genome shotgun (WGS) entry which is preliminary data.</text>
</comment>
<dbReference type="InterPro" id="IPR036291">
    <property type="entry name" value="NAD(P)-bd_dom_sf"/>
</dbReference>
<evidence type="ECO:0000313" key="2">
    <source>
        <dbReference type="EMBL" id="KAK0650023.1"/>
    </source>
</evidence>